<comment type="caution">
    <text evidence="2">The sequence shown here is derived from an EMBL/GenBank/DDBJ whole genome shotgun (WGS) entry which is preliminary data.</text>
</comment>
<accession>A0A9W6Y8Q8</accession>
<proteinExistence type="predicted"/>
<evidence type="ECO:0000313" key="2">
    <source>
        <dbReference type="EMBL" id="GMF55484.1"/>
    </source>
</evidence>
<dbReference type="Proteomes" id="UP001165121">
    <property type="component" value="Unassembled WGS sequence"/>
</dbReference>
<gene>
    <name evidence="2" type="ORF">Pfra01_002337900</name>
</gene>
<dbReference type="OrthoDB" id="117285at2759"/>
<reference evidence="2" key="1">
    <citation type="submission" date="2023-04" db="EMBL/GenBank/DDBJ databases">
        <title>Phytophthora fragariaefolia NBRC 109709.</title>
        <authorList>
            <person name="Ichikawa N."/>
            <person name="Sato H."/>
            <person name="Tonouchi N."/>
        </authorList>
    </citation>
    <scope>NUCLEOTIDE SEQUENCE</scope>
    <source>
        <strain evidence="2">NBRC 109709</strain>
    </source>
</reference>
<keyword evidence="3" id="KW-1185">Reference proteome</keyword>
<dbReference type="AlphaFoldDB" id="A0A9W6Y8Q8"/>
<organism evidence="2 3">
    <name type="scientific">Phytophthora fragariaefolia</name>
    <dbReference type="NCBI Taxonomy" id="1490495"/>
    <lineage>
        <taxon>Eukaryota</taxon>
        <taxon>Sar</taxon>
        <taxon>Stramenopiles</taxon>
        <taxon>Oomycota</taxon>
        <taxon>Peronosporomycetes</taxon>
        <taxon>Peronosporales</taxon>
        <taxon>Peronosporaceae</taxon>
        <taxon>Phytophthora</taxon>
    </lineage>
</organism>
<evidence type="ECO:0000256" key="1">
    <source>
        <dbReference type="SAM" id="MobiDB-lite"/>
    </source>
</evidence>
<feature type="compositionally biased region" description="Basic and acidic residues" evidence="1">
    <location>
        <begin position="291"/>
        <end position="304"/>
    </location>
</feature>
<dbReference type="EMBL" id="BSXT01003735">
    <property type="protein sequence ID" value="GMF55484.1"/>
    <property type="molecule type" value="Genomic_DNA"/>
</dbReference>
<protein>
    <submittedName>
        <fullName evidence="2">Unnamed protein product</fullName>
    </submittedName>
</protein>
<sequence>MTHDHRSRIQNDGSNRSRSERSRYCIYAFVHKPAIDPGRNQWDLHGNTFDLCGKRTPVVSRVFQANGYSSSSDAGVIDLEPECRRDLSGQEAILAMDIMVPAVIRLDLADGPLCLHDEIRIRLSGSRQLYNDKTQLVRLDQHLQLGIGESAEVPMHLGRSRHDKLWVSSGDLWVPTVVNGPDNTTDLLNTNIGEKMLVLCRDERIGMWLTGDRIPHLQGFVSVGSRCYMERQNLALQATTDAGSTMAEPTETLPESLVERPKSVNPTAVGGKYTRDPAGLQGLVLDLHHEKGQIPDPTDSRDPGPDDAPADEQVCYHESRNLHAEDVAADMAVLPAVTSTTEEVAIEDIQVGVQILTPLKR</sequence>
<feature type="region of interest" description="Disordered" evidence="1">
    <location>
        <begin position="291"/>
        <end position="311"/>
    </location>
</feature>
<evidence type="ECO:0000313" key="3">
    <source>
        <dbReference type="Proteomes" id="UP001165121"/>
    </source>
</evidence>
<name>A0A9W6Y8Q8_9STRA</name>